<dbReference type="EMBL" id="CP033433">
    <property type="protein sequence ID" value="AYQ75140.1"/>
    <property type="molecule type" value="Genomic_DNA"/>
</dbReference>
<dbReference type="SUPFAM" id="SSF53474">
    <property type="entry name" value="alpha/beta-Hydrolases"/>
    <property type="match status" value="1"/>
</dbReference>
<name>A0A3G3K413_9BACL</name>
<accession>A0A3G3K413</accession>
<proteinExistence type="predicted"/>
<dbReference type="Proteomes" id="UP000269097">
    <property type="component" value="Chromosome"/>
</dbReference>
<evidence type="ECO:0000256" key="1">
    <source>
        <dbReference type="ARBA" id="ARBA00022729"/>
    </source>
</evidence>
<dbReference type="PANTHER" id="PTHR43037">
    <property type="entry name" value="UNNAMED PRODUCT-RELATED"/>
    <property type="match status" value="1"/>
</dbReference>
<keyword evidence="5" id="KW-1185">Reference proteome</keyword>
<dbReference type="InterPro" id="IPR012854">
    <property type="entry name" value="Cu_amine_oxidase-like_N"/>
</dbReference>
<evidence type="ECO:0000259" key="3">
    <source>
        <dbReference type="Pfam" id="PF07833"/>
    </source>
</evidence>
<dbReference type="AlphaFoldDB" id="A0A3G3K413"/>
<evidence type="ECO:0000256" key="2">
    <source>
        <dbReference type="ARBA" id="ARBA00022801"/>
    </source>
</evidence>
<keyword evidence="2" id="KW-0378">Hydrolase</keyword>
<dbReference type="SUPFAM" id="SSF55383">
    <property type="entry name" value="Copper amine oxidase, domain N"/>
    <property type="match status" value="1"/>
</dbReference>
<dbReference type="Pfam" id="PF07833">
    <property type="entry name" value="Cu_amine_oxidN1"/>
    <property type="match status" value="1"/>
</dbReference>
<gene>
    <name evidence="4" type="ORF">EAV92_22875</name>
</gene>
<dbReference type="InterPro" id="IPR029058">
    <property type="entry name" value="AB_hydrolase_fold"/>
</dbReference>
<dbReference type="InterPro" id="IPR036582">
    <property type="entry name" value="Mao_N_sf"/>
</dbReference>
<dbReference type="GO" id="GO:0016787">
    <property type="term" value="F:hydrolase activity"/>
    <property type="evidence" value="ECO:0007669"/>
    <property type="project" value="UniProtKB-KW"/>
</dbReference>
<dbReference type="KEGG" id="coh:EAV92_22875"/>
<dbReference type="InterPro" id="IPR050955">
    <property type="entry name" value="Plant_Biomass_Hydrol_Est"/>
</dbReference>
<evidence type="ECO:0000313" key="5">
    <source>
        <dbReference type="Proteomes" id="UP000269097"/>
    </source>
</evidence>
<evidence type="ECO:0000313" key="4">
    <source>
        <dbReference type="EMBL" id="AYQ75140.1"/>
    </source>
</evidence>
<protein>
    <recommendedName>
        <fullName evidence="3">Copper amine oxidase-like N-terminal domain-containing protein</fullName>
    </recommendedName>
</protein>
<dbReference type="Gene3D" id="3.40.50.1820">
    <property type="entry name" value="alpha/beta hydrolase"/>
    <property type="match status" value="1"/>
</dbReference>
<dbReference type="PANTHER" id="PTHR43037:SF5">
    <property type="entry name" value="FERULOYL ESTERASE"/>
    <property type="match status" value="1"/>
</dbReference>
<sequence>MQRKVFIQPGSPNDENRHYLPEAIKGSDMVVNENGNNSQVYPERLIEYTDAVTDGISDTWYEYVPASYDGTTKVPLVVSMHGGLMTGWGQAIYTSWTLVADREGFIVLFPSAGRRRFWMIDIEKEKLEEITAPREDGMYLNRPPEDPADNHDMNFILGLIERMVQKYNIDEGRIFIQGMSMGEMMSNQMARYHGKVFAGMAGSGAPSNPSLLFDQAGEILNRGGPLAVWQTRLEHDQDTFHGDMDYVVMKNLEYWKRINGCGGLPELKIEGEDNFAFYRGEQADLVFRDVKNRDHGQTFDDAELVWDYLFSGIRRDEQGQIVNREPLSPRKGDEFAIALADGSAKAFVGNRLVTMSGPATRHKKLKYHGLNGGAIVRGDYFMVPVSFVAEVFGASCSKSHEGFAAEVALPDGRVLQFARGSIGCVVDNRIHSMLCEAVFRDGELYVPIEWVCRRLFNHHTSTCEDVLYITDHDAELSLNMARIIRDDILV</sequence>
<feature type="domain" description="Copper amine oxidase-like N-terminal" evidence="3">
    <location>
        <begin position="375"/>
        <end position="453"/>
    </location>
</feature>
<dbReference type="RefSeq" id="WP_123043220.1">
    <property type="nucleotide sequence ID" value="NZ_CP033433.1"/>
</dbReference>
<keyword evidence="1" id="KW-0732">Signal</keyword>
<organism evidence="4 5">
    <name type="scientific">Cohnella candidum</name>
    <dbReference type="NCBI Taxonomy" id="2674991"/>
    <lineage>
        <taxon>Bacteria</taxon>
        <taxon>Bacillati</taxon>
        <taxon>Bacillota</taxon>
        <taxon>Bacilli</taxon>
        <taxon>Bacillales</taxon>
        <taxon>Paenibacillaceae</taxon>
        <taxon>Cohnella</taxon>
    </lineage>
</organism>
<reference evidence="4 5" key="1">
    <citation type="submission" date="2018-10" db="EMBL/GenBank/DDBJ databases">
        <title>Genome Sequence of Cohnella sp.</title>
        <authorList>
            <person name="Srinivasan S."/>
            <person name="Kim M.K."/>
        </authorList>
    </citation>
    <scope>NUCLEOTIDE SEQUENCE [LARGE SCALE GENOMIC DNA]</scope>
    <source>
        <strain evidence="4 5">18JY8-7</strain>
    </source>
</reference>